<dbReference type="Gene3D" id="1.10.357.10">
    <property type="entry name" value="Tetracycline Repressor, domain 2"/>
    <property type="match status" value="1"/>
</dbReference>
<dbReference type="InterPro" id="IPR036271">
    <property type="entry name" value="Tet_transcr_reg_TetR-rel_C_sf"/>
</dbReference>
<dbReference type="InterPro" id="IPR039538">
    <property type="entry name" value="BetI_C"/>
</dbReference>
<keyword evidence="1" id="KW-0678">Repressor</keyword>
<evidence type="ECO:0000256" key="4">
    <source>
        <dbReference type="ARBA" id="ARBA00023163"/>
    </source>
</evidence>
<dbReference type="Pfam" id="PF00440">
    <property type="entry name" value="TetR_N"/>
    <property type="match status" value="1"/>
</dbReference>
<dbReference type="AlphaFoldDB" id="A0A853EW51"/>
<dbReference type="SUPFAM" id="SSF48498">
    <property type="entry name" value="Tetracyclin repressor-like, C-terminal domain"/>
    <property type="match status" value="1"/>
</dbReference>
<keyword evidence="3 5" id="KW-0238">DNA-binding</keyword>
<evidence type="ECO:0000313" key="9">
    <source>
        <dbReference type="Proteomes" id="UP000561011"/>
    </source>
</evidence>
<evidence type="ECO:0000256" key="3">
    <source>
        <dbReference type="ARBA" id="ARBA00023125"/>
    </source>
</evidence>
<feature type="region of interest" description="Disordered" evidence="6">
    <location>
        <begin position="1"/>
        <end position="33"/>
    </location>
</feature>
<evidence type="ECO:0000259" key="7">
    <source>
        <dbReference type="PROSITE" id="PS50977"/>
    </source>
</evidence>
<dbReference type="InterPro" id="IPR009057">
    <property type="entry name" value="Homeodomain-like_sf"/>
</dbReference>
<keyword evidence="2" id="KW-0805">Transcription regulation</keyword>
<keyword evidence="9" id="KW-1185">Reference proteome</keyword>
<evidence type="ECO:0000256" key="6">
    <source>
        <dbReference type="SAM" id="MobiDB-lite"/>
    </source>
</evidence>
<evidence type="ECO:0000256" key="1">
    <source>
        <dbReference type="ARBA" id="ARBA00022491"/>
    </source>
</evidence>
<evidence type="ECO:0000256" key="2">
    <source>
        <dbReference type="ARBA" id="ARBA00023015"/>
    </source>
</evidence>
<gene>
    <name evidence="8" type="ORF">HZZ10_06185</name>
</gene>
<dbReference type="RefSeq" id="WP_179912853.1">
    <property type="nucleotide sequence ID" value="NZ_JACBYE010000010.1"/>
</dbReference>
<dbReference type="Pfam" id="PF13977">
    <property type="entry name" value="TetR_C_6"/>
    <property type="match status" value="1"/>
</dbReference>
<dbReference type="PANTHER" id="PTHR47506:SF6">
    <property type="entry name" value="HTH-TYPE TRANSCRIPTIONAL REPRESSOR NEMR"/>
    <property type="match status" value="1"/>
</dbReference>
<dbReference type="GO" id="GO:0003677">
    <property type="term" value="F:DNA binding"/>
    <property type="evidence" value="ECO:0007669"/>
    <property type="project" value="UniProtKB-UniRule"/>
</dbReference>
<dbReference type="SUPFAM" id="SSF46689">
    <property type="entry name" value="Homeodomain-like"/>
    <property type="match status" value="1"/>
</dbReference>
<accession>A0A853EW51</accession>
<protein>
    <submittedName>
        <fullName evidence="8">TetR/AcrR family transcriptional regulator</fullName>
    </submittedName>
</protein>
<feature type="compositionally biased region" description="Low complexity" evidence="6">
    <location>
        <begin position="15"/>
        <end position="24"/>
    </location>
</feature>
<evidence type="ECO:0000313" key="8">
    <source>
        <dbReference type="EMBL" id="NYS93118.1"/>
    </source>
</evidence>
<keyword evidence="4" id="KW-0804">Transcription</keyword>
<comment type="caution">
    <text evidence="8">The sequence shown here is derived from an EMBL/GenBank/DDBJ whole genome shotgun (WGS) entry which is preliminary data.</text>
</comment>
<dbReference type="InterPro" id="IPR001647">
    <property type="entry name" value="HTH_TetR"/>
</dbReference>
<dbReference type="Proteomes" id="UP000561011">
    <property type="component" value="Unassembled WGS sequence"/>
</dbReference>
<evidence type="ECO:0000256" key="5">
    <source>
        <dbReference type="PROSITE-ProRule" id="PRU00335"/>
    </source>
</evidence>
<dbReference type="PRINTS" id="PR00455">
    <property type="entry name" value="HTHTETR"/>
</dbReference>
<reference evidence="8 9" key="1">
    <citation type="submission" date="2020-07" db="EMBL/GenBank/DDBJ databases">
        <title>MOT database genomes.</title>
        <authorList>
            <person name="Joseph S."/>
            <person name="Aduse-Opoku J."/>
            <person name="Hashim A."/>
            <person name="Wade W."/>
            <person name="Curtis M."/>
        </authorList>
    </citation>
    <scope>NUCLEOTIDE SEQUENCE [LARGE SCALE GENOMIC DNA]</scope>
    <source>
        <strain evidence="8 9">DSM 100099</strain>
    </source>
</reference>
<feature type="domain" description="HTH tetR-type" evidence="7">
    <location>
        <begin position="36"/>
        <end position="96"/>
    </location>
</feature>
<sequence>MASEQSQPEARDVQDQAAGDVAAGEQPVGVQKARSLRRRKEIVEAAMTTFANRGFYNSSLAEIADEVGISAAGILHHFKTKDQLLTEVLRTRDMVDIEEAAHGRELVGLEFLRHLVDTAALNSTRPGITQLYAVMSAESVTTDHPAQEWFRGRYVGLREMVQKALSQARDIGELRDDADVAETAIAIIAVMDGLQVQWLLDPETVDMAAVTHRTIDALVASLAPEED</sequence>
<dbReference type="PANTHER" id="PTHR47506">
    <property type="entry name" value="TRANSCRIPTIONAL REGULATORY PROTEIN"/>
    <property type="match status" value="1"/>
</dbReference>
<dbReference type="PROSITE" id="PS50977">
    <property type="entry name" value="HTH_TETR_2"/>
    <property type="match status" value="1"/>
</dbReference>
<feature type="DNA-binding region" description="H-T-H motif" evidence="5">
    <location>
        <begin position="59"/>
        <end position="78"/>
    </location>
</feature>
<name>A0A853EW51_9MICO</name>
<organism evidence="8 9">
    <name type="scientific">Sanguibacter inulinus</name>
    <dbReference type="NCBI Taxonomy" id="60922"/>
    <lineage>
        <taxon>Bacteria</taxon>
        <taxon>Bacillati</taxon>
        <taxon>Actinomycetota</taxon>
        <taxon>Actinomycetes</taxon>
        <taxon>Micrococcales</taxon>
        <taxon>Sanguibacteraceae</taxon>
        <taxon>Sanguibacter</taxon>
    </lineage>
</organism>
<dbReference type="EMBL" id="JACBYE010000010">
    <property type="protein sequence ID" value="NYS93118.1"/>
    <property type="molecule type" value="Genomic_DNA"/>
</dbReference>
<proteinExistence type="predicted"/>